<dbReference type="PANTHER" id="PTHR42648:SF28">
    <property type="entry name" value="TRANSPOSON-ENCODED PROTEIN WITH RIBONUCLEASE H-LIKE AND RETROVIRUS ZINC FINGER-LIKE DOMAINS"/>
    <property type="match status" value="1"/>
</dbReference>
<keyword evidence="3" id="KW-1185">Reference proteome</keyword>
<protein>
    <recommendedName>
        <fullName evidence="1">Integrase catalytic domain-containing protein</fullName>
    </recommendedName>
</protein>
<dbReference type="PROSITE" id="PS50994">
    <property type="entry name" value="INTEGRASE"/>
    <property type="match status" value="1"/>
</dbReference>
<feature type="domain" description="Integrase catalytic" evidence="1">
    <location>
        <begin position="4"/>
        <end position="187"/>
    </location>
</feature>
<sequence>MKVRLSEKFLKWLILESLPTVFDAVKLTYNVLKEEWTLEELVSIVVQHEISLKKNETHFLVLVIDQAFKAKVELQLGKSIKAVKSDRGGEYYGRYDKTGRNLGPFAKFLLECDIDSRYTMLDTPQQNGVTERRNRTLLDMVRCMLSNSSLPEFLWGEALRTATYILNQVPKGRLAISDDYMIYLQEHEYDGYDASNPVTYQEAIHCPQFTSWKEAMNDEMNSMYMNDVWDLVELPHGCKPVGCKWVFKTKCDSSG</sequence>
<dbReference type="PANTHER" id="PTHR42648">
    <property type="entry name" value="TRANSPOSASE, PUTATIVE-RELATED"/>
    <property type="match status" value="1"/>
</dbReference>
<dbReference type="EMBL" id="CP126652">
    <property type="protein sequence ID" value="WJZ87929.1"/>
    <property type="molecule type" value="Genomic_DNA"/>
</dbReference>
<name>A0ABY9BZ83_VITVI</name>
<reference evidence="2 3" key="1">
    <citation type="journal article" date="2023" name="Hortic Res">
        <title>The complete reference genome for grapevine (Vitis vinifera L.) genetics and breeding.</title>
        <authorList>
            <person name="Shi X."/>
            <person name="Cao S."/>
            <person name="Wang X."/>
            <person name="Huang S."/>
            <person name="Wang Y."/>
            <person name="Liu Z."/>
            <person name="Liu W."/>
            <person name="Leng X."/>
            <person name="Peng Y."/>
            <person name="Wang N."/>
            <person name="Wang Y."/>
            <person name="Ma Z."/>
            <person name="Xu X."/>
            <person name="Zhang F."/>
            <person name="Xue H."/>
            <person name="Zhong H."/>
            <person name="Wang Y."/>
            <person name="Zhang K."/>
            <person name="Velt A."/>
            <person name="Avia K."/>
            <person name="Holtgrawe D."/>
            <person name="Grimplet J."/>
            <person name="Matus J.T."/>
            <person name="Ware D."/>
            <person name="Wu X."/>
            <person name="Wang H."/>
            <person name="Liu C."/>
            <person name="Fang Y."/>
            <person name="Rustenholz C."/>
            <person name="Cheng Z."/>
            <person name="Xiao H."/>
            <person name="Zhou Y."/>
        </authorList>
    </citation>
    <scope>NUCLEOTIDE SEQUENCE [LARGE SCALE GENOMIC DNA]</scope>
    <source>
        <strain evidence="3">cv. Pinot noir / PN40024</strain>
        <tissue evidence="2">Leaf</tissue>
    </source>
</reference>
<gene>
    <name evidence="2" type="ORF">VitviT2T_007272</name>
</gene>
<dbReference type="InterPro" id="IPR039537">
    <property type="entry name" value="Retrotran_Ty1/copia-like"/>
</dbReference>
<dbReference type="InterPro" id="IPR036397">
    <property type="entry name" value="RNaseH_sf"/>
</dbReference>
<dbReference type="InterPro" id="IPR001584">
    <property type="entry name" value="Integrase_cat-core"/>
</dbReference>
<evidence type="ECO:0000313" key="3">
    <source>
        <dbReference type="Proteomes" id="UP001227230"/>
    </source>
</evidence>
<dbReference type="SUPFAM" id="SSF53098">
    <property type="entry name" value="Ribonuclease H-like"/>
    <property type="match status" value="1"/>
</dbReference>
<evidence type="ECO:0000259" key="1">
    <source>
        <dbReference type="PROSITE" id="PS50994"/>
    </source>
</evidence>
<dbReference type="Gene3D" id="3.30.420.10">
    <property type="entry name" value="Ribonuclease H-like superfamily/Ribonuclease H"/>
    <property type="match status" value="1"/>
</dbReference>
<dbReference type="InterPro" id="IPR012337">
    <property type="entry name" value="RNaseH-like_sf"/>
</dbReference>
<evidence type="ECO:0000313" key="2">
    <source>
        <dbReference type="EMBL" id="WJZ87929.1"/>
    </source>
</evidence>
<organism evidence="2 3">
    <name type="scientific">Vitis vinifera</name>
    <name type="common">Grape</name>
    <dbReference type="NCBI Taxonomy" id="29760"/>
    <lineage>
        <taxon>Eukaryota</taxon>
        <taxon>Viridiplantae</taxon>
        <taxon>Streptophyta</taxon>
        <taxon>Embryophyta</taxon>
        <taxon>Tracheophyta</taxon>
        <taxon>Spermatophyta</taxon>
        <taxon>Magnoliopsida</taxon>
        <taxon>eudicotyledons</taxon>
        <taxon>Gunneridae</taxon>
        <taxon>Pentapetalae</taxon>
        <taxon>rosids</taxon>
        <taxon>Vitales</taxon>
        <taxon>Vitaceae</taxon>
        <taxon>Viteae</taxon>
        <taxon>Vitis</taxon>
    </lineage>
</organism>
<accession>A0ABY9BZ83</accession>
<dbReference type="Proteomes" id="UP001227230">
    <property type="component" value="Chromosome 5"/>
</dbReference>
<proteinExistence type="predicted"/>